<sequence>MTQFFMKRLRMLSGPPVLASVRKVPVFGEHNIVTVDLDSPVSVPVTRMKEIEYLVEFILRQIASEIGVRDFRDEKVDFILSSHVGRVKSFNAQVERHTILVQLVDTPAEEGESPVRNLVLVHIDLKYPRLVHVRRILRKLRVRWVMAKDAIDGRDFVSVKSVDEGKDSNA</sequence>
<organism evidence="1">
    <name type="scientific">Siphoviridae sp. ctvph17</name>
    <dbReference type="NCBI Taxonomy" id="2825724"/>
    <lineage>
        <taxon>Viruses</taxon>
        <taxon>Duplodnaviria</taxon>
        <taxon>Heunggongvirae</taxon>
        <taxon>Uroviricota</taxon>
        <taxon>Caudoviricetes</taxon>
    </lineage>
</organism>
<reference evidence="1" key="1">
    <citation type="journal article" date="2021" name="Proc. Natl. Acad. Sci. U.S.A.">
        <title>A Catalog of Tens of Thousands of Viruses from Human Metagenomes Reveals Hidden Associations with Chronic Diseases.</title>
        <authorList>
            <person name="Tisza M.J."/>
            <person name="Buck C.B."/>
        </authorList>
    </citation>
    <scope>NUCLEOTIDE SEQUENCE</scope>
    <source>
        <strain evidence="1">Ctvph17</strain>
    </source>
</reference>
<proteinExistence type="predicted"/>
<evidence type="ECO:0000313" key="1">
    <source>
        <dbReference type="EMBL" id="DAF94651.1"/>
    </source>
</evidence>
<dbReference type="EMBL" id="BK016095">
    <property type="protein sequence ID" value="DAF94651.1"/>
    <property type="molecule type" value="Genomic_DNA"/>
</dbReference>
<name>A0A8S5UJN0_9CAUD</name>
<accession>A0A8S5UJN0</accession>
<protein>
    <submittedName>
        <fullName evidence="1">Uncharacterized protein</fullName>
    </submittedName>
</protein>